<dbReference type="InterPro" id="IPR011989">
    <property type="entry name" value="ARM-like"/>
</dbReference>
<gene>
    <name evidence="14" type="primary">EFR3B</name>
</gene>
<dbReference type="GO" id="GO:0015629">
    <property type="term" value="C:actin cytoskeleton"/>
    <property type="evidence" value="ECO:0007669"/>
    <property type="project" value="Ensembl"/>
</dbReference>
<dbReference type="GO" id="GO:0005829">
    <property type="term" value="C:cytosol"/>
    <property type="evidence" value="ECO:0007669"/>
    <property type="project" value="UniProtKB-SubCell"/>
</dbReference>
<sequence>MVIVEDFSNHTDSMTAIRPMPPPGPHIPLPVPMSPYLSQQRALIQGILPLLGDSDAEHQRVDAAGHGGDEHDGRQAQRQRDEEGEDEEGLPAHRVAGLGRAREVEAQVAEDLGQDEDPEDVGQEAAGGALGEQPVFAEGEEQHVGGQPSPRCQRRGQLVGGVDRGAREEDVAIEEGGEDHQHQEGLVALATEVGLVEVLQGLGSEGVCGCCGALRPRYKRLVDNIFPEDPEDGLVKTNMEKLTFYALSAPEKLDRIGAYLSERLIRDVSRHRYGYVCIAMEALDQLLMACHCQSINLFVESFLKMVAKLLESEKPNLQILGTNSFVKFANIEEDTPSYHRSYDFFVSRFSEMCHSSHDDLEIRTKIRMSGIKGLQGVVRKTVNDELQANIWDPQHMDKIVPSLLFNLQHVEEAESRSPSPLQATEKEKESPTELAERCLRELLGRAAYGNIKNAITPVLIHLDNHSLWEPKIFATRCFRIIMYSIQPQHSHLVIQQLLGHLDANSKSAATVRAGIVEVLSEAAVIAASGSVGPTVLEVFNTLLRQLRLSIDYALTGSYNCITGVSSKIIKEHEERMFQEAVIKTIGSFASTLPTYQQSEVMAFIMNKVPLPSTQQSIEAGKAGENRNRLTQIMLLKSLLQVSVGFQCSNMLTALPSAFLDRLLSAALMEDAEIRLFVLEILISFIDRHDNRQKFSTISTISDISVLKLKVEKCSRQDSVFMKKHSQQLFRHIYLICKEESNIQAHYEALYSMLVLISIELANEEVVVDLIRLVLAVQEIAQINEDNLTAYNRCALFALGAAYLNLISQLITVPTFCQHIHEVIQMRQKEAPYLLPEDVFVEKPRLSKSLDRLGPEVFFWQSKISEVLGGSGYNADRLSTPYVPQLTDEDRLSKRKSIGETISLQVEVESRNSPEREQRAPAEEITYETLKKAIDSVAVEEQERERRRQVVEKFQKAPFEEIAAHCGARATLLQSKLNQIFEITIRPPPSPSGTITAAYGQPQNHSIPVYEMKFPDLCVY</sequence>
<evidence type="ECO:0000256" key="7">
    <source>
        <dbReference type="ARBA" id="ARBA00023136"/>
    </source>
</evidence>
<dbReference type="Ensembl" id="ENSGALT00010025413.1">
    <property type="protein sequence ID" value="ENSGALP00010014367.1"/>
    <property type="gene ID" value="ENSGALG00010010663.1"/>
</dbReference>
<keyword evidence="6" id="KW-0597">Phosphoprotein</keyword>
<dbReference type="AlphaFoldDB" id="A0A8V0YEG3"/>
<organism evidence="14 15">
    <name type="scientific">Gallus gallus</name>
    <name type="common">Chicken</name>
    <dbReference type="NCBI Taxonomy" id="9031"/>
    <lineage>
        <taxon>Eukaryota</taxon>
        <taxon>Metazoa</taxon>
        <taxon>Chordata</taxon>
        <taxon>Craniata</taxon>
        <taxon>Vertebrata</taxon>
        <taxon>Euteleostomi</taxon>
        <taxon>Archelosauria</taxon>
        <taxon>Archosauria</taxon>
        <taxon>Dinosauria</taxon>
        <taxon>Saurischia</taxon>
        <taxon>Theropoda</taxon>
        <taxon>Coelurosauria</taxon>
        <taxon>Aves</taxon>
        <taxon>Neognathae</taxon>
        <taxon>Galloanserae</taxon>
        <taxon>Galliformes</taxon>
        <taxon>Phasianidae</taxon>
        <taxon>Phasianinae</taxon>
        <taxon>Gallus</taxon>
    </lineage>
</organism>
<reference evidence="14" key="2">
    <citation type="submission" date="2025-08" db="UniProtKB">
        <authorList>
            <consortium name="Ensembl"/>
        </authorList>
    </citation>
    <scope>IDENTIFICATION</scope>
    <source>
        <strain evidence="14">broiler</strain>
    </source>
</reference>
<dbReference type="GeneTree" id="ENSGT00390000002143"/>
<dbReference type="PANTHER" id="PTHR12444:SF4">
    <property type="entry name" value="PROTEIN EFR3 HOMOLOG B"/>
    <property type="match status" value="1"/>
</dbReference>
<dbReference type="OrthoDB" id="19232at2759"/>
<reference evidence="14" key="1">
    <citation type="submission" date="2020-11" db="EMBL/GenBank/DDBJ databases">
        <title>Gallus gallus (Chicken) genome, bGalGal1, GRCg7b, maternal haplotype autosomes + Z &amp; W.</title>
        <authorList>
            <person name="Warren W."/>
            <person name="Formenti G."/>
            <person name="Fedrigo O."/>
            <person name="Haase B."/>
            <person name="Mountcastle J."/>
            <person name="Balacco J."/>
            <person name="Tracey A."/>
            <person name="Schneider V."/>
            <person name="Okimoto R."/>
            <person name="Cheng H."/>
            <person name="Hawken R."/>
            <person name="Howe K."/>
            <person name="Jarvis E.D."/>
        </authorList>
    </citation>
    <scope>NUCLEOTIDE SEQUENCE [LARGE SCALE GENOMIC DNA]</scope>
    <source>
        <strain evidence="14">Broiler</strain>
    </source>
</reference>
<evidence type="ECO:0000256" key="2">
    <source>
        <dbReference type="ARBA" id="ARBA00004514"/>
    </source>
</evidence>
<evidence type="ECO:0000256" key="5">
    <source>
        <dbReference type="ARBA" id="ARBA00022490"/>
    </source>
</evidence>
<keyword evidence="9" id="KW-0449">Lipoprotein</keyword>
<keyword evidence="15" id="KW-1185">Reference proteome</keyword>
<dbReference type="Proteomes" id="UP000000539">
    <property type="component" value="Chromosome 3"/>
</dbReference>
<evidence type="ECO:0000256" key="9">
    <source>
        <dbReference type="ARBA" id="ARBA00023288"/>
    </source>
</evidence>
<evidence type="ECO:0000256" key="11">
    <source>
        <dbReference type="ARBA" id="ARBA00062025"/>
    </source>
</evidence>
<dbReference type="GlyGen" id="A0A8V0YEG3">
    <property type="glycosylation" value="1 site"/>
</dbReference>
<feature type="compositionally biased region" description="Basic and acidic residues" evidence="13">
    <location>
        <begin position="424"/>
        <end position="433"/>
    </location>
</feature>
<evidence type="ECO:0007829" key="16">
    <source>
        <dbReference type="PeptideAtlas" id="A0A8V0YEG3"/>
    </source>
</evidence>
<evidence type="ECO:0000256" key="3">
    <source>
        <dbReference type="ARBA" id="ARBA00010216"/>
    </source>
</evidence>
<comment type="subunit">
    <text evidence="11">Component of a phosphatidylinositol 4-kinase (PI4K) complex, composed of PI4KA, EFR3 (EFR3A or EFR3B), TTC7 (TTC7A or TTC7B) and HYCC (HYCC1 or HYCC2).</text>
</comment>
<evidence type="ECO:0000313" key="14">
    <source>
        <dbReference type="Ensembl" id="ENSGALP00010014367.1"/>
    </source>
</evidence>
<evidence type="ECO:0000256" key="12">
    <source>
        <dbReference type="ARBA" id="ARBA00072620"/>
    </source>
</evidence>
<dbReference type="GO" id="GO:0019226">
    <property type="term" value="P:transmission of nerve impulse"/>
    <property type="evidence" value="ECO:0007669"/>
    <property type="project" value="Ensembl"/>
</dbReference>
<dbReference type="FunCoup" id="A0A8V0YEG3">
    <property type="interactions" value="1400"/>
</dbReference>
<dbReference type="GO" id="GO:0072659">
    <property type="term" value="P:protein localization to plasma membrane"/>
    <property type="evidence" value="ECO:0000318"/>
    <property type="project" value="GO_Central"/>
</dbReference>
<dbReference type="SUPFAM" id="SSF48371">
    <property type="entry name" value="ARM repeat"/>
    <property type="match status" value="1"/>
</dbReference>
<dbReference type="InterPro" id="IPR049152">
    <property type="entry name" value="EFR3-like_ARM"/>
</dbReference>
<dbReference type="FunFam" id="1.25.10.10:FF:000139">
    <property type="entry name" value="protein EFR3 homolog B"/>
    <property type="match status" value="1"/>
</dbReference>
<comment type="function">
    <text evidence="10">Component of a complex required to localize phosphatidylinositol 4-kinase (PI4K) to the plasma membrane. The complex acts as a regulator of phosphatidylinositol 4-phosphate (PtdIns(4)P) synthesis. In the complex, EFR3B probably acts as the membrane-anchoring component. Also involved in responsiveness to G-protein-coupled receptors; it is however unclear whether this role is direct or indirect.</text>
</comment>
<proteinExistence type="evidence at protein level"/>
<keyword evidence="4" id="KW-1003">Cell membrane</keyword>
<dbReference type="GO" id="GO:0046854">
    <property type="term" value="P:phosphatidylinositol phosphate biosynthetic process"/>
    <property type="evidence" value="ECO:0007669"/>
    <property type="project" value="Ensembl"/>
</dbReference>
<evidence type="ECO:0000256" key="4">
    <source>
        <dbReference type="ARBA" id="ARBA00022475"/>
    </source>
</evidence>
<dbReference type="Pfam" id="PF21052">
    <property type="entry name" value="EFR3_ARM"/>
    <property type="match status" value="1"/>
</dbReference>
<accession>A0A8V0YEG3</accession>
<keyword evidence="5" id="KW-0963">Cytoplasm</keyword>
<evidence type="ECO:0000313" key="15">
    <source>
        <dbReference type="Proteomes" id="UP000000539"/>
    </source>
</evidence>
<evidence type="ECO:0000256" key="13">
    <source>
        <dbReference type="SAM" id="MobiDB-lite"/>
    </source>
</evidence>
<comment type="subcellular location">
    <subcellularLocation>
        <location evidence="1">Cell membrane</location>
        <topology evidence="1">Lipid-anchor</topology>
    </subcellularLocation>
    <subcellularLocation>
        <location evidence="2">Cytoplasm</location>
        <location evidence="2">Cytosol</location>
    </subcellularLocation>
</comment>
<evidence type="ECO:0000256" key="6">
    <source>
        <dbReference type="ARBA" id="ARBA00022553"/>
    </source>
</evidence>
<dbReference type="Gene3D" id="1.25.10.10">
    <property type="entry name" value="Leucine-rich Repeat Variant"/>
    <property type="match status" value="1"/>
</dbReference>
<dbReference type="InterPro" id="IPR051851">
    <property type="entry name" value="EFR3_Homologs"/>
</dbReference>
<reference evidence="14" key="3">
    <citation type="submission" date="2025-09" db="UniProtKB">
        <authorList>
            <consortium name="Ensembl"/>
        </authorList>
    </citation>
    <scope>IDENTIFICATION</scope>
    <source>
        <strain evidence="14">broiler</strain>
    </source>
</reference>
<dbReference type="GO" id="GO:0035176">
    <property type="term" value="P:social behavior"/>
    <property type="evidence" value="ECO:0007669"/>
    <property type="project" value="Ensembl"/>
</dbReference>
<keyword evidence="8" id="KW-0564">Palmitate</keyword>
<feature type="region of interest" description="Disordered" evidence="13">
    <location>
        <begin position="414"/>
        <end position="433"/>
    </location>
</feature>
<dbReference type="PANTHER" id="PTHR12444">
    <property type="entry name" value="PROTEIN EFR3 HOMOLOG CMP44E"/>
    <property type="match status" value="1"/>
</dbReference>
<feature type="region of interest" description="Disordered" evidence="13">
    <location>
        <begin position="140"/>
        <end position="164"/>
    </location>
</feature>
<evidence type="ECO:0000256" key="10">
    <source>
        <dbReference type="ARBA" id="ARBA00060067"/>
    </source>
</evidence>
<feature type="region of interest" description="Disordered" evidence="13">
    <location>
        <begin position="61"/>
        <end position="100"/>
    </location>
</feature>
<feature type="compositionally biased region" description="Basic and acidic residues" evidence="13">
    <location>
        <begin position="61"/>
        <end position="81"/>
    </location>
</feature>
<dbReference type="GO" id="GO:0005886">
    <property type="term" value="C:plasma membrane"/>
    <property type="evidence" value="ECO:0000318"/>
    <property type="project" value="GO_Central"/>
</dbReference>
<name>A0A8V0YEG3_CHICK</name>
<keyword evidence="16" id="KW-1267">Proteomics identification</keyword>
<dbReference type="InterPro" id="IPR016024">
    <property type="entry name" value="ARM-type_fold"/>
</dbReference>
<comment type="similarity">
    <text evidence="3">Belongs to the EFR3 family.</text>
</comment>
<evidence type="ECO:0000256" key="1">
    <source>
        <dbReference type="ARBA" id="ARBA00004193"/>
    </source>
</evidence>
<protein>
    <recommendedName>
        <fullName evidence="12">Protein EFR3 homolog B</fullName>
    </recommendedName>
</protein>
<keyword evidence="7" id="KW-0472">Membrane</keyword>
<evidence type="ECO:0000256" key="8">
    <source>
        <dbReference type="ARBA" id="ARBA00023139"/>
    </source>
</evidence>